<accession>A0A4R3RJ18</accession>
<dbReference type="Proteomes" id="UP000295507">
    <property type="component" value="Unassembled WGS sequence"/>
</dbReference>
<reference evidence="3 4" key="1">
    <citation type="submission" date="2019-03" db="EMBL/GenBank/DDBJ databases">
        <title>Genomic Encyclopedia of Type Strains, Phase IV (KMG-V): Genome sequencing to study the core and pangenomes of soil and plant-associated prokaryotes.</title>
        <authorList>
            <person name="Whitman W."/>
        </authorList>
    </citation>
    <scope>NUCLEOTIDE SEQUENCE [LARGE SCALE GENOMIC DNA]</scope>
    <source>
        <strain evidence="1 4">Gr42</strain>
        <strain evidence="2 3">IE4868</strain>
    </source>
</reference>
<protein>
    <submittedName>
        <fullName evidence="2">Uncharacterized protein</fullName>
    </submittedName>
</protein>
<name>A0A4R3RJ18_9HYPH</name>
<proteinExistence type="predicted"/>
<evidence type="ECO:0000313" key="1">
    <source>
        <dbReference type="EMBL" id="TCU20764.1"/>
    </source>
</evidence>
<dbReference type="AlphaFoldDB" id="A0A4R3RJ18"/>
<dbReference type="EMBL" id="SMBJ01000012">
    <property type="protein sequence ID" value="TCU20764.1"/>
    <property type="molecule type" value="Genomic_DNA"/>
</dbReference>
<comment type="caution">
    <text evidence="2">The sequence shown here is derived from an EMBL/GenBank/DDBJ whole genome shotgun (WGS) entry which is preliminary data.</text>
</comment>
<evidence type="ECO:0000313" key="3">
    <source>
        <dbReference type="Proteomes" id="UP000295507"/>
    </source>
</evidence>
<organism evidence="2 3">
    <name type="scientific">Rhizobium azibense</name>
    <dbReference type="NCBI Taxonomy" id="1136135"/>
    <lineage>
        <taxon>Bacteria</taxon>
        <taxon>Pseudomonadati</taxon>
        <taxon>Pseudomonadota</taxon>
        <taxon>Alphaproteobacteria</taxon>
        <taxon>Hyphomicrobiales</taxon>
        <taxon>Rhizobiaceae</taxon>
        <taxon>Rhizobium/Agrobacterium group</taxon>
        <taxon>Rhizobium</taxon>
    </lineage>
</organism>
<sequence length="38" mass="4317">MWVGMLSKIGMPLRFSMAERMLLLYRTLPSDGLGGCER</sequence>
<evidence type="ECO:0000313" key="2">
    <source>
        <dbReference type="EMBL" id="TCU35141.1"/>
    </source>
</evidence>
<dbReference type="Proteomes" id="UP000295547">
    <property type="component" value="Unassembled WGS sequence"/>
</dbReference>
<keyword evidence="4" id="KW-1185">Reference proteome</keyword>
<gene>
    <name evidence="2" type="ORF">EV129_110137</name>
    <name evidence="1" type="ORF">EV130_112138</name>
</gene>
<dbReference type="EMBL" id="SMBK01000010">
    <property type="protein sequence ID" value="TCU35141.1"/>
    <property type="molecule type" value="Genomic_DNA"/>
</dbReference>
<evidence type="ECO:0000313" key="4">
    <source>
        <dbReference type="Proteomes" id="UP000295547"/>
    </source>
</evidence>